<organism evidence="1 2">
    <name type="scientific">Lutispora thermophila DSM 19022</name>
    <dbReference type="NCBI Taxonomy" id="1122184"/>
    <lineage>
        <taxon>Bacteria</taxon>
        <taxon>Bacillati</taxon>
        <taxon>Bacillota</taxon>
        <taxon>Clostridia</taxon>
        <taxon>Lutisporales</taxon>
        <taxon>Lutisporaceae</taxon>
        <taxon>Lutispora</taxon>
    </lineage>
</organism>
<reference evidence="1 2" key="1">
    <citation type="submission" date="2016-11" db="EMBL/GenBank/DDBJ databases">
        <authorList>
            <person name="Jaros S."/>
            <person name="Januszkiewicz K."/>
            <person name="Wedrychowicz H."/>
        </authorList>
    </citation>
    <scope>NUCLEOTIDE SEQUENCE [LARGE SCALE GENOMIC DNA]</scope>
    <source>
        <strain evidence="1 2">DSM 19022</strain>
    </source>
</reference>
<dbReference type="RefSeq" id="WP_073026984.1">
    <property type="nucleotide sequence ID" value="NZ_FQZS01000023.1"/>
</dbReference>
<dbReference type="EMBL" id="FQZS01000023">
    <property type="protein sequence ID" value="SHJ25422.1"/>
    <property type="molecule type" value="Genomic_DNA"/>
</dbReference>
<accession>A0A1M6HT80</accession>
<dbReference type="OrthoDB" id="2056554at2"/>
<gene>
    <name evidence="1" type="ORF">SAMN02745176_02928</name>
</gene>
<dbReference type="Proteomes" id="UP000184442">
    <property type="component" value="Unassembled WGS sequence"/>
</dbReference>
<protein>
    <submittedName>
        <fullName evidence="1">Uncharacterized protein</fullName>
    </submittedName>
</protein>
<evidence type="ECO:0000313" key="2">
    <source>
        <dbReference type="Proteomes" id="UP000184442"/>
    </source>
</evidence>
<name>A0A1M6HT80_9FIRM</name>
<sequence>MKNIDIEKQYEDTIFKMLKRFAFISRQFCDKYCVPDGLMDILMEKAYTNNVSKDLLYSNKLSYDYDYYAFTKSTKTLHAILNLLKDKRYFFNEDIMMLIRSIFENHILSRYFREHIDIEIEREKVINEFIQNPLGISLGFYIKEGFSVKTLDGEILGNVKMPSSYKMGSEKDYYPEFYSYLCEFTHCSFGRIECYFDGANFYYDKNNFRLEAMLFTLFVFTKIFEGVVTVEGENFDTKKEENKCYNLVYDSLELQNEVFDFLIKKYETISFNKDTAIISLYLNEKSTSNRNLTIKSMLLKMKNSLDDNEIGSVIKEKNESGKYIRQYPGNW</sequence>
<proteinExistence type="predicted"/>
<keyword evidence="2" id="KW-1185">Reference proteome</keyword>
<evidence type="ECO:0000313" key="1">
    <source>
        <dbReference type="EMBL" id="SHJ25422.1"/>
    </source>
</evidence>
<dbReference type="AlphaFoldDB" id="A0A1M6HT80"/>